<reference evidence="2" key="1">
    <citation type="submission" date="2020-10" db="EMBL/GenBank/DDBJ databases">
        <authorList>
            <person name="Han B."/>
            <person name="Lu T."/>
            <person name="Zhao Q."/>
            <person name="Huang X."/>
            <person name="Zhao Y."/>
        </authorList>
    </citation>
    <scope>NUCLEOTIDE SEQUENCE</scope>
</reference>
<evidence type="ECO:0000313" key="3">
    <source>
        <dbReference type="Proteomes" id="UP000604825"/>
    </source>
</evidence>
<dbReference type="EMBL" id="CAJGYO010000008">
    <property type="protein sequence ID" value="CAD6251588.1"/>
    <property type="molecule type" value="Genomic_DNA"/>
</dbReference>
<dbReference type="SUPFAM" id="SSF81383">
    <property type="entry name" value="F-box domain"/>
    <property type="match status" value="1"/>
</dbReference>
<dbReference type="Pfam" id="PF23622">
    <property type="entry name" value="LRR_At1g61320_AtMIF1"/>
    <property type="match status" value="1"/>
</dbReference>
<proteinExistence type="predicted"/>
<evidence type="ECO:0000259" key="1">
    <source>
        <dbReference type="Pfam" id="PF23622"/>
    </source>
</evidence>
<comment type="caution">
    <text evidence="2">The sequence shown here is derived from an EMBL/GenBank/DDBJ whole genome shotgun (WGS) entry which is preliminary data.</text>
</comment>
<protein>
    <recommendedName>
        <fullName evidence="1">At1g61320/AtMIF1 LRR domain-containing protein</fullName>
    </recommendedName>
</protein>
<dbReference type="AlphaFoldDB" id="A0A811Q089"/>
<organism evidence="2 3">
    <name type="scientific">Miscanthus lutarioriparius</name>
    <dbReference type="NCBI Taxonomy" id="422564"/>
    <lineage>
        <taxon>Eukaryota</taxon>
        <taxon>Viridiplantae</taxon>
        <taxon>Streptophyta</taxon>
        <taxon>Embryophyta</taxon>
        <taxon>Tracheophyta</taxon>
        <taxon>Spermatophyta</taxon>
        <taxon>Magnoliopsida</taxon>
        <taxon>Liliopsida</taxon>
        <taxon>Poales</taxon>
        <taxon>Poaceae</taxon>
        <taxon>PACMAD clade</taxon>
        <taxon>Panicoideae</taxon>
        <taxon>Andropogonodae</taxon>
        <taxon>Andropogoneae</taxon>
        <taxon>Saccharinae</taxon>
        <taxon>Miscanthus</taxon>
    </lineage>
</organism>
<dbReference type="InterPro" id="IPR036047">
    <property type="entry name" value="F-box-like_dom_sf"/>
</dbReference>
<gene>
    <name evidence="2" type="ORF">NCGR_LOCUS35330</name>
</gene>
<accession>A0A811Q089</accession>
<keyword evidence="3" id="KW-1185">Reference proteome</keyword>
<dbReference type="SUPFAM" id="SSF52058">
    <property type="entry name" value="L domain-like"/>
    <property type="match status" value="1"/>
</dbReference>
<dbReference type="OrthoDB" id="673865at2759"/>
<dbReference type="Gene3D" id="3.80.10.10">
    <property type="entry name" value="Ribonuclease Inhibitor"/>
    <property type="match status" value="1"/>
</dbReference>
<dbReference type="InterPro" id="IPR055357">
    <property type="entry name" value="LRR_At1g61320_AtMIF1"/>
</dbReference>
<name>A0A811Q089_9POAL</name>
<evidence type="ECO:0000313" key="2">
    <source>
        <dbReference type="EMBL" id="CAD6251588.1"/>
    </source>
</evidence>
<dbReference type="Proteomes" id="UP000604825">
    <property type="component" value="Unassembled WGS sequence"/>
</dbReference>
<feature type="domain" description="At1g61320/AtMIF1 LRR" evidence="1">
    <location>
        <begin position="121"/>
        <end position="498"/>
    </location>
</feature>
<dbReference type="InterPro" id="IPR053772">
    <property type="entry name" value="At1g61320/At1g61330-like"/>
</dbReference>
<dbReference type="InterPro" id="IPR032675">
    <property type="entry name" value="LRR_dom_sf"/>
</dbReference>
<sequence>MGLLALQRLITLQRDRQRRRLKQIRGQHASSVNKRKGLLCQQDGDSRAAKIMRCSIPELPEDIWRHIHYLMPLRDAARAACLSRAFLRSWRCLPNLTLNWDVLSSETHTHRGSFSYKIDCILRNHSGCLKVLDLNLEDISCRYLDNWLADAVTPGIEELTLTPYRRKYNVPCSFLSDGVRNSIQHLELGICTFRPTAELGPLRSLTSLCLCTVRITGDELESFLCNALALEQLELFDCKEIVCLKIPCVLRRLGYLKIFGCWRLQVIESKAPNLSSFFLTGKISKVSLGETLHMKNLTMHRKNVVCYARAEFPCVMPNLETLVLNSGEEVVSTPMLSSKFFYLKHLSIDISSALSFSSSYDYFSLVSFLDASPCLETLILNVTQQLMKHESVVGGSSHLRQMPEHQHCCLKSVTITGFSSAKGLVELACYILSNAVSLECLTLDTLYGFRCLGKKDTTCIPMRDSILREARRTVTAIRAYIEDKVPPTVQLTVLKPCSRCHARPRLSESGSYVGFSV</sequence>
<dbReference type="PANTHER" id="PTHR34145:SF49">
    <property type="entry name" value="FBD DOMAIN-CONTAINING PROTEIN"/>
    <property type="match status" value="1"/>
</dbReference>
<dbReference type="PANTHER" id="PTHR34145">
    <property type="entry name" value="OS02G0105600 PROTEIN"/>
    <property type="match status" value="1"/>
</dbReference>